<protein>
    <submittedName>
        <fullName evidence="1">Uncharacterized protein</fullName>
    </submittedName>
</protein>
<organism evidence="1">
    <name type="scientific">marine sediment metagenome</name>
    <dbReference type="NCBI Taxonomy" id="412755"/>
    <lineage>
        <taxon>unclassified sequences</taxon>
        <taxon>metagenomes</taxon>
        <taxon>ecological metagenomes</taxon>
    </lineage>
</organism>
<gene>
    <name evidence="1" type="ORF">S03H2_06154</name>
</gene>
<dbReference type="AlphaFoldDB" id="X1GB53"/>
<dbReference type="EMBL" id="BARU01002647">
    <property type="protein sequence ID" value="GAH30263.1"/>
    <property type="molecule type" value="Genomic_DNA"/>
</dbReference>
<proteinExistence type="predicted"/>
<name>X1GB53_9ZZZZ</name>
<sequence>MLTADQARGYIQDDIDAMSLDFAKATLSGAILQVAYAGINQHSTNATLPGSCQDSAISPTSPKVKFCVGRQVHAIPIGLIVYAGRVQYNHWEEGTPSNPTARAVFHHLLSARLNDMWHDMIYELDWPCTRPVAHHVVLLELTWNVYQDYASDMTEMMK</sequence>
<accession>X1GB53</accession>
<comment type="caution">
    <text evidence="1">The sequence shown here is derived from an EMBL/GenBank/DDBJ whole genome shotgun (WGS) entry which is preliminary data.</text>
</comment>
<reference evidence="1" key="1">
    <citation type="journal article" date="2014" name="Front. Microbiol.">
        <title>High frequency of phylogenetically diverse reductive dehalogenase-homologous genes in deep subseafloor sedimentary metagenomes.</title>
        <authorList>
            <person name="Kawai M."/>
            <person name="Futagami T."/>
            <person name="Toyoda A."/>
            <person name="Takaki Y."/>
            <person name="Nishi S."/>
            <person name="Hori S."/>
            <person name="Arai W."/>
            <person name="Tsubouchi T."/>
            <person name="Morono Y."/>
            <person name="Uchiyama I."/>
            <person name="Ito T."/>
            <person name="Fujiyama A."/>
            <person name="Inagaki F."/>
            <person name="Takami H."/>
        </authorList>
    </citation>
    <scope>NUCLEOTIDE SEQUENCE</scope>
    <source>
        <strain evidence="1">Expedition CK06-06</strain>
    </source>
</reference>
<evidence type="ECO:0000313" key="1">
    <source>
        <dbReference type="EMBL" id="GAH30263.1"/>
    </source>
</evidence>